<dbReference type="Gene3D" id="3.40.50.1100">
    <property type="match status" value="2"/>
</dbReference>
<evidence type="ECO:0000313" key="5">
    <source>
        <dbReference type="EMBL" id="KGE85291.1"/>
    </source>
</evidence>
<dbReference type="AlphaFoldDB" id="A0A098RZL0"/>
<dbReference type="GO" id="GO:0006565">
    <property type="term" value="P:L-serine catabolic process"/>
    <property type="evidence" value="ECO:0007669"/>
    <property type="project" value="TreeGrafter"/>
</dbReference>
<dbReference type="InterPro" id="IPR036052">
    <property type="entry name" value="TrpB-like_PALP_sf"/>
</dbReference>
<dbReference type="PANTHER" id="PTHR48078:SF6">
    <property type="entry name" value="L-THREONINE DEHYDRATASE CATABOLIC TDCB"/>
    <property type="match status" value="1"/>
</dbReference>
<dbReference type="GO" id="GO:0003941">
    <property type="term" value="F:L-serine ammonia-lyase activity"/>
    <property type="evidence" value="ECO:0007669"/>
    <property type="project" value="TreeGrafter"/>
</dbReference>
<dbReference type="GO" id="GO:0009097">
    <property type="term" value="P:isoleucine biosynthetic process"/>
    <property type="evidence" value="ECO:0007669"/>
    <property type="project" value="TreeGrafter"/>
</dbReference>
<dbReference type="InterPro" id="IPR050147">
    <property type="entry name" value="Ser/Thr_Dehydratase"/>
</dbReference>
<keyword evidence="2" id="KW-0663">Pyridoxal phosphate</keyword>
<dbReference type="PANTHER" id="PTHR48078">
    <property type="entry name" value="THREONINE DEHYDRATASE, MITOCHONDRIAL-RELATED"/>
    <property type="match status" value="1"/>
</dbReference>
<organism evidence="5 6">
    <name type="scientific">Phaeodactylibacter xiamenensis</name>
    <dbReference type="NCBI Taxonomy" id="1524460"/>
    <lineage>
        <taxon>Bacteria</taxon>
        <taxon>Pseudomonadati</taxon>
        <taxon>Bacteroidota</taxon>
        <taxon>Saprospiria</taxon>
        <taxon>Saprospirales</taxon>
        <taxon>Haliscomenobacteraceae</taxon>
        <taxon>Phaeodactylibacter</taxon>
    </lineage>
</organism>
<protein>
    <recommendedName>
        <fullName evidence="4">Tryptophan synthase beta chain-like PALP domain-containing protein</fullName>
    </recommendedName>
</protein>
<dbReference type="EMBL" id="JPOS01000090">
    <property type="protein sequence ID" value="KGE85291.1"/>
    <property type="molecule type" value="Genomic_DNA"/>
</dbReference>
<dbReference type="InterPro" id="IPR001926">
    <property type="entry name" value="TrpB-like_PALP"/>
</dbReference>
<dbReference type="GO" id="GO:0004794">
    <property type="term" value="F:threonine deaminase activity"/>
    <property type="evidence" value="ECO:0007669"/>
    <property type="project" value="TreeGrafter"/>
</dbReference>
<name>A0A098RZL0_9BACT</name>
<evidence type="ECO:0000256" key="3">
    <source>
        <dbReference type="ARBA" id="ARBA00023239"/>
    </source>
</evidence>
<dbReference type="GO" id="GO:0006567">
    <property type="term" value="P:L-threonine catabolic process"/>
    <property type="evidence" value="ECO:0007669"/>
    <property type="project" value="TreeGrafter"/>
</dbReference>
<feature type="domain" description="Tryptophan synthase beta chain-like PALP" evidence="4">
    <location>
        <begin position="80"/>
        <end position="407"/>
    </location>
</feature>
<gene>
    <name evidence="5" type="ORF">IX84_27625</name>
</gene>
<dbReference type="RefSeq" id="WP_044228271.1">
    <property type="nucleotide sequence ID" value="NZ_JBKAGJ010000004.1"/>
</dbReference>
<comment type="cofactor">
    <cofactor evidence="1">
        <name>pyridoxal 5'-phosphate</name>
        <dbReference type="ChEBI" id="CHEBI:597326"/>
    </cofactor>
</comment>
<accession>A0A098RZL0</accession>
<dbReference type="Proteomes" id="UP000029736">
    <property type="component" value="Unassembled WGS sequence"/>
</dbReference>
<evidence type="ECO:0000313" key="6">
    <source>
        <dbReference type="Proteomes" id="UP000029736"/>
    </source>
</evidence>
<evidence type="ECO:0000256" key="2">
    <source>
        <dbReference type="ARBA" id="ARBA00022898"/>
    </source>
</evidence>
<evidence type="ECO:0000256" key="1">
    <source>
        <dbReference type="ARBA" id="ARBA00001933"/>
    </source>
</evidence>
<comment type="caution">
    <text evidence="5">The sequence shown here is derived from an EMBL/GenBank/DDBJ whole genome shotgun (WGS) entry which is preliminary data.</text>
</comment>
<dbReference type="STRING" id="1524460.IX84_27625"/>
<keyword evidence="3" id="KW-0456">Lyase</keyword>
<sequence length="471" mass="51958">MDQWKRCLYCGAENNIANYTCSCIAEEPAHAYRALGLRFQLNRQEIAEVKAAFQNYCFEDERGMLQYPLLPNREYAGGINLKVGLTPLHLLKSFSKKSGVQVFIKDEGQNPSGCFKDRETLSCLLNTRRRKRRKAVIYSSGNAAASAALFARQQGLQLITFVPGDTYAEKITYIQKCGSDVVVLGKASTSFEEGFRLFVGLNEANVFEEAGFDNWAVRNPYRVQGDKTTAVEIARQLESQMHEPIPDVVIVPSANGSNLAGIWEGFKELKHLGITDKLPRMVVAGIANANPICKAVRMQEQEVPVACDLSGLQEQDAKIGSIIVAEEGYDSVEAAKAVLESGGTAVEVGTHSIRKVMVRFLHRERRLALKHGVLPEPASYIAMAAVEQLRSRRKLRFGESAVAIVTGHGIKAQGTTRRLLKGYPGLLRTTQQIIGRKRRESPVLSGKARTGQRRVVAANLSAVQQAFYDLA</sequence>
<proteinExistence type="predicted"/>
<dbReference type="Pfam" id="PF00291">
    <property type="entry name" value="PALP"/>
    <property type="match status" value="1"/>
</dbReference>
<evidence type="ECO:0000259" key="4">
    <source>
        <dbReference type="Pfam" id="PF00291"/>
    </source>
</evidence>
<reference evidence="5 6" key="1">
    <citation type="journal article" date="2014" name="Int. J. Syst. Evol. Microbiol.">
        <title>Phaeodactylibacter xiamenensis gen. nov., sp. nov., a member of the family Saprospiraceae isolated from the marine alga Phaeodactylum tricornutum.</title>
        <authorList>
            <person name="Chen Z.Jr."/>
            <person name="Lei X."/>
            <person name="Lai Q."/>
            <person name="Li Y."/>
            <person name="Zhang B."/>
            <person name="Zhang J."/>
            <person name="Zhang H."/>
            <person name="Yang L."/>
            <person name="Zheng W."/>
            <person name="Tian Y."/>
            <person name="Yu Z."/>
            <person name="Xu H.Jr."/>
            <person name="Zheng T."/>
        </authorList>
    </citation>
    <scope>NUCLEOTIDE SEQUENCE [LARGE SCALE GENOMIC DNA]</scope>
    <source>
        <strain evidence="5 6">KD52</strain>
    </source>
</reference>
<dbReference type="OrthoDB" id="9778118at2"/>
<dbReference type="SUPFAM" id="SSF53686">
    <property type="entry name" value="Tryptophan synthase beta subunit-like PLP-dependent enzymes"/>
    <property type="match status" value="1"/>
</dbReference>
<keyword evidence="6" id="KW-1185">Reference proteome</keyword>